<evidence type="ECO:0000256" key="4">
    <source>
        <dbReference type="ARBA" id="ARBA00022833"/>
    </source>
</evidence>
<evidence type="ECO:0000256" key="5">
    <source>
        <dbReference type="ARBA" id="ARBA00023027"/>
    </source>
</evidence>
<sequence length="84" mass="9130">MSVLCFSKSTLANHGQSEHSASQCFIVVPPSRCPKSSMGDIVFFGESLPQRFATAVNEDFKKCDLLIVTGTSLMVQPFASLTTR</sequence>
<proteinExistence type="predicted"/>
<dbReference type="EMBL" id="BLXT01003735">
    <property type="protein sequence ID" value="GFO04064.1"/>
    <property type="molecule type" value="Genomic_DNA"/>
</dbReference>
<gene>
    <name evidence="10" type="ORF">PoB_003056900</name>
</gene>
<dbReference type="Proteomes" id="UP000735302">
    <property type="component" value="Unassembled WGS sequence"/>
</dbReference>
<dbReference type="PROSITE" id="PS50305">
    <property type="entry name" value="SIRTUIN"/>
    <property type="match status" value="1"/>
</dbReference>
<comment type="caution">
    <text evidence="10">The sequence shown here is derived from an EMBL/GenBank/DDBJ whole genome shotgun (WGS) entry which is preliminary data.</text>
</comment>
<comment type="catalytic activity">
    <reaction evidence="7">
        <text>N(6)-tetradecanoyl-L-lysyl-[protein] + NAD(+) + H2O = 2''-O-tetradecanoyl-ADP-D-ribose + nicotinamide + L-lysyl-[protein]</text>
        <dbReference type="Rhea" id="RHEA:70567"/>
        <dbReference type="Rhea" id="RHEA-COMP:9752"/>
        <dbReference type="Rhea" id="RHEA-COMP:15437"/>
        <dbReference type="ChEBI" id="CHEBI:15377"/>
        <dbReference type="ChEBI" id="CHEBI:17154"/>
        <dbReference type="ChEBI" id="CHEBI:29969"/>
        <dbReference type="ChEBI" id="CHEBI:57540"/>
        <dbReference type="ChEBI" id="CHEBI:141129"/>
        <dbReference type="ChEBI" id="CHEBI:189674"/>
    </reaction>
    <physiologicalReaction direction="left-to-right" evidence="7">
        <dbReference type="Rhea" id="RHEA:70568"/>
    </physiologicalReaction>
</comment>
<dbReference type="GO" id="GO:0005634">
    <property type="term" value="C:nucleus"/>
    <property type="evidence" value="ECO:0007669"/>
    <property type="project" value="TreeGrafter"/>
</dbReference>
<evidence type="ECO:0000313" key="11">
    <source>
        <dbReference type="Proteomes" id="UP000735302"/>
    </source>
</evidence>
<evidence type="ECO:0000259" key="9">
    <source>
        <dbReference type="PROSITE" id="PS50305"/>
    </source>
</evidence>
<evidence type="ECO:0000256" key="3">
    <source>
        <dbReference type="ARBA" id="ARBA00022723"/>
    </source>
</evidence>
<evidence type="ECO:0000256" key="7">
    <source>
        <dbReference type="ARBA" id="ARBA00048905"/>
    </source>
</evidence>
<comment type="caution">
    <text evidence="8">Lacks conserved residue(s) required for the propagation of feature annotation.</text>
</comment>
<dbReference type="InterPro" id="IPR050134">
    <property type="entry name" value="NAD-dep_sirtuin_deacylases"/>
</dbReference>
<organism evidence="10 11">
    <name type="scientific">Plakobranchus ocellatus</name>
    <dbReference type="NCBI Taxonomy" id="259542"/>
    <lineage>
        <taxon>Eukaryota</taxon>
        <taxon>Metazoa</taxon>
        <taxon>Spiralia</taxon>
        <taxon>Lophotrochozoa</taxon>
        <taxon>Mollusca</taxon>
        <taxon>Gastropoda</taxon>
        <taxon>Heterobranchia</taxon>
        <taxon>Euthyneura</taxon>
        <taxon>Panpulmonata</taxon>
        <taxon>Sacoglossa</taxon>
        <taxon>Placobranchoidea</taxon>
        <taxon>Plakobranchidae</taxon>
        <taxon>Plakobranchus</taxon>
    </lineage>
</organism>
<dbReference type="Gene3D" id="3.40.50.1220">
    <property type="entry name" value="TPP-binding domain"/>
    <property type="match status" value="1"/>
</dbReference>
<accession>A0AAV4ACX8</accession>
<keyword evidence="5" id="KW-0520">NAD</keyword>
<feature type="domain" description="Deacetylase sirtuin-type" evidence="9">
    <location>
        <begin position="1"/>
        <end position="84"/>
    </location>
</feature>
<evidence type="ECO:0000256" key="1">
    <source>
        <dbReference type="ARBA" id="ARBA00001947"/>
    </source>
</evidence>
<evidence type="ECO:0000256" key="6">
    <source>
        <dbReference type="ARBA" id="ARBA00048378"/>
    </source>
</evidence>
<keyword evidence="3" id="KW-0479">Metal-binding</keyword>
<reference evidence="10 11" key="1">
    <citation type="journal article" date="2021" name="Elife">
        <title>Chloroplast acquisition without the gene transfer in kleptoplastic sea slugs, Plakobranchus ocellatus.</title>
        <authorList>
            <person name="Maeda T."/>
            <person name="Takahashi S."/>
            <person name="Yoshida T."/>
            <person name="Shimamura S."/>
            <person name="Takaki Y."/>
            <person name="Nagai Y."/>
            <person name="Toyoda A."/>
            <person name="Suzuki Y."/>
            <person name="Arimoto A."/>
            <person name="Ishii H."/>
            <person name="Satoh N."/>
            <person name="Nishiyama T."/>
            <person name="Hasebe M."/>
            <person name="Maruyama T."/>
            <person name="Minagawa J."/>
            <person name="Obokata J."/>
            <person name="Shigenobu S."/>
        </authorList>
    </citation>
    <scope>NUCLEOTIDE SEQUENCE [LARGE SCALE GENOMIC DNA]</scope>
</reference>
<protein>
    <submittedName>
        <fullName evidence="10">NAD-dependent deacetylase sirtuin-2</fullName>
    </submittedName>
</protein>
<dbReference type="Pfam" id="PF02146">
    <property type="entry name" value="SIR2"/>
    <property type="match status" value="1"/>
</dbReference>
<evidence type="ECO:0000313" key="10">
    <source>
        <dbReference type="EMBL" id="GFO04064.1"/>
    </source>
</evidence>
<dbReference type="GO" id="GO:0046872">
    <property type="term" value="F:metal ion binding"/>
    <property type="evidence" value="ECO:0007669"/>
    <property type="project" value="UniProtKB-KW"/>
</dbReference>
<dbReference type="PANTHER" id="PTHR11085">
    <property type="entry name" value="NAD-DEPENDENT PROTEIN DEACYLASE SIRTUIN-5, MITOCHONDRIAL-RELATED"/>
    <property type="match status" value="1"/>
</dbReference>
<dbReference type="GO" id="GO:0070403">
    <property type="term" value="F:NAD+ binding"/>
    <property type="evidence" value="ECO:0007669"/>
    <property type="project" value="InterPro"/>
</dbReference>
<dbReference type="SUPFAM" id="SSF52467">
    <property type="entry name" value="DHS-like NAD/FAD-binding domain"/>
    <property type="match status" value="1"/>
</dbReference>
<dbReference type="InterPro" id="IPR026590">
    <property type="entry name" value="Ssirtuin_cat_dom"/>
</dbReference>
<comment type="cofactor">
    <cofactor evidence="1">
        <name>Zn(2+)</name>
        <dbReference type="ChEBI" id="CHEBI:29105"/>
    </cofactor>
</comment>
<dbReference type="PANTHER" id="PTHR11085:SF6">
    <property type="entry name" value="NAD-DEPENDENT PROTEIN DEACETYLASE SIRTUIN-2"/>
    <property type="match status" value="1"/>
</dbReference>
<comment type="catalytic activity">
    <reaction evidence="6">
        <text>N(6)-hexadecanoyl-L-lysyl-[protein] + NAD(+) + H2O = 2''-O-hexadecanoyl-ADP-D-ribose + nicotinamide + L-lysyl-[protein]</text>
        <dbReference type="Rhea" id="RHEA:70563"/>
        <dbReference type="Rhea" id="RHEA-COMP:9752"/>
        <dbReference type="Rhea" id="RHEA-COMP:14175"/>
        <dbReference type="ChEBI" id="CHEBI:15377"/>
        <dbReference type="ChEBI" id="CHEBI:17154"/>
        <dbReference type="ChEBI" id="CHEBI:29969"/>
        <dbReference type="ChEBI" id="CHEBI:57540"/>
        <dbReference type="ChEBI" id="CHEBI:138936"/>
        <dbReference type="ChEBI" id="CHEBI:189673"/>
    </reaction>
    <physiologicalReaction direction="left-to-right" evidence="6">
        <dbReference type="Rhea" id="RHEA:70564"/>
    </physiologicalReaction>
</comment>
<evidence type="ECO:0000256" key="8">
    <source>
        <dbReference type="PROSITE-ProRule" id="PRU00236"/>
    </source>
</evidence>
<dbReference type="InterPro" id="IPR029035">
    <property type="entry name" value="DHS-like_NAD/FAD-binding_dom"/>
</dbReference>
<keyword evidence="2" id="KW-0808">Transferase</keyword>
<dbReference type="GO" id="GO:0017136">
    <property type="term" value="F:histone deacetylase activity, NAD-dependent"/>
    <property type="evidence" value="ECO:0007669"/>
    <property type="project" value="TreeGrafter"/>
</dbReference>
<dbReference type="AlphaFoldDB" id="A0AAV4ACX8"/>
<name>A0AAV4ACX8_9GAST</name>
<keyword evidence="11" id="KW-1185">Reference proteome</keyword>
<keyword evidence="4" id="KW-0862">Zinc</keyword>
<evidence type="ECO:0000256" key="2">
    <source>
        <dbReference type="ARBA" id="ARBA00022679"/>
    </source>
</evidence>
<dbReference type="Gene3D" id="3.30.1600.10">
    <property type="entry name" value="SIR2/SIRT2 'Small Domain"/>
    <property type="match status" value="1"/>
</dbReference>
<dbReference type="InterPro" id="IPR003000">
    <property type="entry name" value="Sirtuin"/>
</dbReference>
<dbReference type="InterPro" id="IPR026591">
    <property type="entry name" value="Sirtuin_cat_small_dom_sf"/>
</dbReference>